<reference evidence="2" key="1">
    <citation type="submission" date="2019-04" db="EMBL/GenBank/DDBJ databases">
        <title>Nocardioides xinjiangensis sp. nov.</title>
        <authorList>
            <person name="Liu S."/>
        </authorList>
    </citation>
    <scope>NUCLEOTIDE SEQUENCE [LARGE SCALE GENOMIC DNA]</scope>
    <source>
        <strain evidence="2">18</strain>
    </source>
</reference>
<keyword evidence="2" id="KW-1185">Reference proteome</keyword>
<dbReference type="AlphaFoldDB" id="A0A4S8QBJ8"/>
<evidence type="ECO:0000313" key="1">
    <source>
        <dbReference type="EMBL" id="THV41650.1"/>
    </source>
</evidence>
<protein>
    <submittedName>
        <fullName evidence="1">Uncharacterized protein</fullName>
    </submittedName>
</protein>
<accession>A0A4S8QBJ8</accession>
<gene>
    <name evidence="1" type="ORF">FAB82_10400</name>
</gene>
<proteinExistence type="predicted"/>
<comment type="caution">
    <text evidence="1">The sequence shown here is derived from an EMBL/GenBank/DDBJ whole genome shotgun (WGS) entry which is preliminary data.</text>
</comment>
<organism evidence="1 2">
    <name type="scientific">Glycomyces buryatensis</name>
    <dbReference type="NCBI Taxonomy" id="2570927"/>
    <lineage>
        <taxon>Bacteria</taxon>
        <taxon>Bacillati</taxon>
        <taxon>Actinomycetota</taxon>
        <taxon>Actinomycetes</taxon>
        <taxon>Glycomycetales</taxon>
        <taxon>Glycomycetaceae</taxon>
        <taxon>Glycomyces</taxon>
    </lineage>
</organism>
<dbReference type="EMBL" id="STGY01000042">
    <property type="protein sequence ID" value="THV41650.1"/>
    <property type="molecule type" value="Genomic_DNA"/>
</dbReference>
<dbReference type="OrthoDB" id="4551625at2"/>
<sequence length="119" mass="12826">MTEAIDLALADKTQETPAIEALVGVALTGTDRAFIERCCLKAGSSTSSGAKLLGIAGLCLGHTARRFGRLSPEAIRLARSLAARARLDPSDVSTNAIDGHDDITWILRRARAKWRRGRR</sequence>
<dbReference type="Proteomes" id="UP000308760">
    <property type="component" value="Unassembled WGS sequence"/>
</dbReference>
<reference evidence="1 2" key="2">
    <citation type="submission" date="2019-05" db="EMBL/GenBank/DDBJ databases">
        <title>Glycomyces buryatensis sp. nov.</title>
        <authorList>
            <person name="Nikitina E."/>
        </authorList>
    </citation>
    <scope>NUCLEOTIDE SEQUENCE [LARGE SCALE GENOMIC DNA]</scope>
    <source>
        <strain evidence="1 2">18</strain>
    </source>
</reference>
<name>A0A4S8QBJ8_9ACTN</name>
<evidence type="ECO:0000313" key="2">
    <source>
        <dbReference type="Proteomes" id="UP000308760"/>
    </source>
</evidence>